<gene>
    <name evidence="13" type="ORF">chiPu_0000656</name>
</gene>
<dbReference type="AlphaFoldDB" id="A0A401RVT5"/>
<keyword evidence="14" id="KW-1185">Reference proteome</keyword>
<dbReference type="Pfam" id="PF08743">
    <property type="entry name" value="Nse4_C"/>
    <property type="match status" value="1"/>
</dbReference>
<keyword evidence="7 9" id="KW-0234">DNA repair</keyword>
<comment type="subunit">
    <text evidence="9">Component of the SMC5-SMC6 complex.</text>
</comment>
<keyword evidence="5" id="KW-0779">Telomere</keyword>
<dbReference type="InterPro" id="IPR014854">
    <property type="entry name" value="Nse4_C"/>
</dbReference>
<evidence type="ECO:0000256" key="6">
    <source>
        <dbReference type="ARBA" id="ARBA00023172"/>
    </source>
</evidence>
<feature type="domain" description="Non-structural maintenance of chromosome element 4 C-terminal" evidence="11">
    <location>
        <begin position="289"/>
        <end position="375"/>
    </location>
</feature>
<dbReference type="InterPro" id="IPR029225">
    <property type="entry name" value="Nse4_Nse3-bd"/>
</dbReference>
<evidence type="ECO:0000313" key="14">
    <source>
        <dbReference type="Proteomes" id="UP000287033"/>
    </source>
</evidence>
<feature type="domain" description="Nse4/EID protein Nse3/MAGE-binding" evidence="12">
    <location>
        <begin position="139"/>
        <end position="192"/>
    </location>
</feature>
<dbReference type="GO" id="GO:0030915">
    <property type="term" value="C:Smc5-Smc6 complex"/>
    <property type="evidence" value="ECO:0007669"/>
    <property type="project" value="UniProtKB-UniRule"/>
</dbReference>
<evidence type="ECO:0000313" key="13">
    <source>
        <dbReference type="EMBL" id="GCC22270.1"/>
    </source>
</evidence>
<dbReference type="OrthoDB" id="361242at2759"/>
<evidence type="ECO:0000256" key="4">
    <source>
        <dbReference type="ARBA" id="ARBA00022763"/>
    </source>
</evidence>
<dbReference type="OMA" id="FMGINRT"/>
<dbReference type="GO" id="GO:0005634">
    <property type="term" value="C:nucleus"/>
    <property type="evidence" value="ECO:0007669"/>
    <property type="project" value="UniProtKB-SubCell"/>
</dbReference>
<evidence type="ECO:0000256" key="9">
    <source>
        <dbReference type="RuleBase" id="RU365071"/>
    </source>
</evidence>
<evidence type="ECO:0000256" key="2">
    <source>
        <dbReference type="ARBA" id="ARBA00004574"/>
    </source>
</evidence>
<keyword evidence="6 9" id="KW-0233">DNA recombination</keyword>
<comment type="caution">
    <text evidence="13">The sequence shown here is derived from an EMBL/GenBank/DDBJ whole genome shotgun (WGS) entry which is preliminary data.</text>
</comment>
<reference evidence="13 14" key="1">
    <citation type="journal article" date="2018" name="Nat. Ecol. Evol.">
        <title>Shark genomes provide insights into elasmobranch evolution and the origin of vertebrates.</title>
        <authorList>
            <person name="Hara Y"/>
            <person name="Yamaguchi K"/>
            <person name="Onimaru K"/>
            <person name="Kadota M"/>
            <person name="Koyanagi M"/>
            <person name="Keeley SD"/>
            <person name="Tatsumi K"/>
            <person name="Tanaka K"/>
            <person name="Motone F"/>
            <person name="Kageyama Y"/>
            <person name="Nozu R"/>
            <person name="Adachi N"/>
            <person name="Nishimura O"/>
            <person name="Nakagawa R"/>
            <person name="Tanegashima C"/>
            <person name="Kiyatake I"/>
            <person name="Matsumoto R"/>
            <person name="Murakumo K"/>
            <person name="Nishida K"/>
            <person name="Terakita A"/>
            <person name="Kuratani S"/>
            <person name="Sato K"/>
            <person name="Hyodo S Kuraku.S."/>
        </authorList>
    </citation>
    <scope>NUCLEOTIDE SEQUENCE [LARGE SCALE GENOMIC DNA]</scope>
</reference>
<protein>
    <recommendedName>
        <fullName evidence="9">Non-structural maintenance of chromosomes element 4</fullName>
    </recommendedName>
</protein>
<evidence type="ECO:0000256" key="3">
    <source>
        <dbReference type="ARBA" id="ARBA00008997"/>
    </source>
</evidence>
<keyword evidence="4 9" id="KW-0227">DNA damage</keyword>
<dbReference type="InterPro" id="IPR027786">
    <property type="entry name" value="Nse4/EID"/>
</dbReference>
<dbReference type="Proteomes" id="UP000287033">
    <property type="component" value="Unassembled WGS sequence"/>
</dbReference>
<dbReference type="PANTHER" id="PTHR16140">
    <property type="entry name" value="NON-STRUCTURAL MAINTENANCE OF CHROMOSOMES ELEMENT 4"/>
    <property type="match status" value="1"/>
</dbReference>
<feature type="region of interest" description="Disordered" evidence="10">
    <location>
        <begin position="1"/>
        <end position="60"/>
    </location>
</feature>
<evidence type="ECO:0000256" key="5">
    <source>
        <dbReference type="ARBA" id="ARBA00022895"/>
    </source>
</evidence>
<feature type="non-terminal residue" evidence="13">
    <location>
        <position position="1"/>
    </location>
</feature>
<comment type="subcellular location">
    <subcellularLocation>
        <location evidence="2">Chromosome</location>
        <location evidence="2">Telomere</location>
    </subcellularLocation>
    <subcellularLocation>
        <location evidence="1 9">Nucleus</location>
    </subcellularLocation>
</comment>
<dbReference type="GO" id="GO:0006310">
    <property type="term" value="P:DNA recombination"/>
    <property type="evidence" value="ECO:0007669"/>
    <property type="project" value="UniProtKB-UniRule"/>
</dbReference>
<evidence type="ECO:0000259" key="12">
    <source>
        <dbReference type="Pfam" id="PF15412"/>
    </source>
</evidence>
<dbReference type="STRING" id="137246.A0A401RVT5"/>
<evidence type="ECO:0000256" key="7">
    <source>
        <dbReference type="ARBA" id="ARBA00023204"/>
    </source>
</evidence>
<dbReference type="PANTHER" id="PTHR16140:SF0">
    <property type="entry name" value="NON-STRUCTURAL MAINTENANCE OF CHROMOSOMES ELEMENT 4"/>
    <property type="match status" value="1"/>
</dbReference>
<evidence type="ECO:0000256" key="1">
    <source>
        <dbReference type="ARBA" id="ARBA00004123"/>
    </source>
</evidence>
<accession>A0A401RVT5</accession>
<dbReference type="Pfam" id="PF15412">
    <property type="entry name" value="Nse4-Nse3_bdg"/>
    <property type="match status" value="1"/>
</dbReference>
<keyword evidence="5" id="KW-0158">Chromosome</keyword>
<organism evidence="13 14">
    <name type="scientific">Chiloscyllium punctatum</name>
    <name type="common">Brownbanded bambooshark</name>
    <name type="synonym">Hemiscyllium punctatum</name>
    <dbReference type="NCBI Taxonomy" id="137246"/>
    <lineage>
        <taxon>Eukaryota</taxon>
        <taxon>Metazoa</taxon>
        <taxon>Chordata</taxon>
        <taxon>Craniata</taxon>
        <taxon>Vertebrata</taxon>
        <taxon>Chondrichthyes</taxon>
        <taxon>Elasmobranchii</taxon>
        <taxon>Galeomorphii</taxon>
        <taxon>Galeoidea</taxon>
        <taxon>Orectolobiformes</taxon>
        <taxon>Hemiscylliidae</taxon>
        <taxon>Chiloscyllium</taxon>
    </lineage>
</organism>
<comment type="similarity">
    <text evidence="3 9">Belongs to the NSE4 family.</text>
</comment>
<name>A0A401RVT5_CHIPU</name>
<evidence type="ECO:0000256" key="8">
    <source>
        <dbReference type="ARBA" id="ARBA00023242"/>
    </source>
</evidence>
<sequence>RFDPGLRLGGGGRRKMSEGKGRSRAPYPSGGSQRPVAGTSNGTMAGAGAPQRGRRNSAVSDCVMTEDEELADGAIPYGARDDDPNRRRMLRHQYRELINSVQQNREDMIRPNSNKLTEALEEANKLFSNVRQTREAALDAQFLVLATNLGQEKANQLHTDMMVFDPSVFAEELLTFMGLNRLETEGSDDDDESAGWLPKDAWTKLGKEAEKYFKRAPTFHFMLGSFKSEPPVPRQRTERQKRAPTKEEHRIMPTQLKKMDESHQEATEKEVERILGLLQEYFKSDPDTPINFFDFVIDPHSYARTVENIFHVSFIVRDGFAAIRLDQDKLPIIEPVNEAVDNERPQQQRQQTVISLSQQEWKEIIDTFEIADAMIPPAKQGD</sequence>
<dbReference type="GO" id="GO:0006281">
    <property type="term" value="P:DNA repair"/>
    <property type="evidence" value="ECO:0007669"/>
    <property type="project" value="UniProtKB-UniRule"/>
</dbReference>
<evidence type="ECO:0000256" key="10">
    <source>
        <dbReference type="SAM" id="MobiDB-lite"/>
    </source>
</evidence>
<comment type="function">
    <text evidence="9">Component of the SMC5-SMC6 complex, that promotes sister chromatid alignment after DNA damage and facilitates double-stranded DNA breaks (DSBs) repair via homologous recombination between sister chromatids.</text>
</comment>
<evidence type="ECO:0000259" key="11">
    <source>
        <dbReference type="Pfam" id="PF08743"/>
    </source>
</evidence>
<keyword evidence="8 9" id="KW-0539">Nucleus</keyword>
<proteinExistence type="inferred from homology"/>
<dbReference type="EMBL" id="BEZZ01000008">
    <property type="protein sequence ID" value="GCC22270.1"/>
    <property type="molecule type" value="Genomic_DNA"/>
</dbReference>